<evidence type="ECO:0000256" key="12">
    <source>
        <dbReference type="RuleBase" id="RU363038"/>
    </source>
</evidence>
<dbReference type="PANTHER" id="PTHR11956:SF5">
    <property type="entry name" value="ARGININE--TRNA LIGASE, CYTOPLASMIC"/>
    <property type="match status" value="1"/>
</dbReference>
<dbReference type="GO" id="GO:0005524">
    <property type="term" value="F:ATP binding"/>
    <property type="evidence" value="ECO:0007669"/>
    <property type="project" value="UniProtKB-UniRule"/>
</dbReference>
<protein>
    <recommendedName>
        <fullName evidence="11">Arginine--tRNA ligase</fullName>
        <ecNumber evidence="11">6.1.1.19</ecNumber>
    </recommendedName>
    <alternativeName>
        <fullName evidence="11">Arginyl-tRNA synthetase</fullName>
        <shortName evidence="11">ArgRS</shortName>
    </alternativeName>
</protein>
<keyword evidence="6 11" id="KW-0547">Nucleotide-binding</keyword>
<dbReference type="Pfam" id="PF05746">
    <property type="entry name" value="DALR_1"/>
    <property type="match status" value="1"/>
</dbReference>
<evidence type="ECO:0000256" key="1">
    <source>
        <dbReference type="ARBA" id="ARBA00004496"/>
    </source>
</evidence>
<dbReference type="PRINTS" id="PR01038">
    <property type="entry name" value="TRNASYNTHARG"/>
</dbReference>
<dbReference type="AlphaFoldDB" id="A0A833L104"/>
<dbReference type="CDD" id="cd00671">
    <property type="entry name" value="ArgRS_core"/>
    <property type="match status" value="1"/>
</dbReference>
<dbReference type="InterPro" id="IPR014729">
    <property type="entry name" value="Rossmann-like_a/b/a_fold"/>
</dbReference>
<keyword evidence="9 11" id="KW-0030">Aminoacyl-tRNA synthetase</keyword>
<dbReference type="SUPFAM" id="SSF47323">
    <property type="entry name" value="Anticodon-binding domain of a subclass of class I aminoacyl-tRNA synthetases"/>
    <property type="match status" value="1"/>
</dbReference>
<feature type="domain" description="DALR anticodon binding" evidence="13">
    <location>
        <begin position="410"/>
        <end position="526"/>
    </location>
</feature>
<evidence type="ECO:0000256" key="4">
    <source>
        <dbReference type="ARBA" id="ARBA00022490"/>
    </source>
</evidence>
<evidence type="ECO:0000256" key="2">
    <source>
        <dbReference type="ARBA" id="ARBA00005594"/>
    </source>
</evidence>
<dbReference type="Gene3D" id="1.10.730.10">
    <property type="entry name" value="Isoleucyl-tRNA Synthetase, Domain 1"/>
    <property type="match status" value="1"/>
</dbReference>
<dbReference type="PANTHER" id="PTHR11956">
    <property type="entry name" value="ARGINYL-TRNA SYNTHETASE"/>
    <property type="match status" value="1"/>
</dbReference>
<dbReference type="SMART" id="SM00836">
    <property type="entry name" value="DALR_1"/>
    <property type="match status" value="1"/>
</dbReference>
<evidence type="ECO:0000313" key="16">
    <source>
        <dbReference type="Proteomes" id="UP000488506"/>
    </source>
</evidence>
<dbReference type="EC" id="6.1.1.19" evidence="11"/>
<dbReference type="GO" id="GO:0004814">
    <property type="term" value="F:arginine-tRNA ligase activity"/>
    <property type="evidence" value="ECO:0007669"/>
    <property type="project" value="UniProtKB-UniRule"/>
</dbReference>
<dbReference type="InterPro" id="IPR001278">
    <property type="entry name" value="Arg-tRNA-ligase"/>
</dbReference>
<dbReference type="Pfam" id="PF03485">
    <property type="entry name" value="Arg_tRNA_synt_N"/>
    <property type="match status" value="1"/>
</dbReference>
<gene>
    <name evidence="11" type="primary">argS</name>
    <name evidence="15" type="ORF">FD145_829</name>
</gene>
<accession>A0A833L104</accession>
<evidence type="ECO:0000259" key="13">
    <source>
        <dbReference type="SMART" id="SM00836"/>
    </source>
</evidence>
<evidence type="ECO:0000256" key="11">
    <source>
        <dbReference type="HAMAP-Rule" id="MF_00123"/>
    </source>
</evidence>
<evidence type="ECO:0000256" key="6">
    <source>
        <dbReference type="ARBA" id="ARBA00022741"/>
    </source>
</evidence>
<comment type="subcellular location">
    <subcellularLocation>
        <location evidence="1 11">Cytoplasm</location>
    </subcellularLocation>
</comment>
<sequence>MKQLISSIVEKSISNIYSLQEKVEINIPNKRFGDYSTNIILQISSKINEPIAEIAAKAVNSILKESKLFKNVECTKNGFINFTINDEYLSAQIKEIRKQGKLYGTSSIGKGKTVLLEFVSANPTGPLHIGHGRWAAIGDNIASLLSAVGYKVEREYYINDVGNQVEKLELSVRARANNKEIPEGGYGGAYVIDLAEKLKADLNKPNFRILLINAILDDQKRVLREFGLSFDNYYSEETLHKSGKVKETLNLLDKSGNTFNEGGALWFKSMDLGDDKNRVLVKETGETTYFAADIAYHLDKFKRGYSHIINIWGADHHGYVPRLKAALKALGLETNKLEIIIGQMVALFRGKEPVKMSKRTGEMITLEEVIQEIGKDSARFFLAMTSAQSHLEFDLELAKKHAASNPVYYVQYAHARLCSIFREGHGIVLNEKADLGLLTHPAERDLILKLISIKDEIISAALKREPHIMIEYAKNLSALFHNYYHKCRILSDDLELTSARLMLADAARIVLKNVLELLKVEAPERM</sequence>
<dbReference type="PROSITE" id="PS00178">
    <property type="entry name" value="AA_TRNA_LIGASE_I"/>
    <property type="match status" value="1"/>
</dbReference>
<keyword evidence="5 11" id="KW-0436">Ligase</keyword>
<dbReference type="Pfam" id="PF00750">
    <property type="entry name" value="tRNA-synt_1d"/>
    <property type="match status" value="2"/>
</dbReference>
<dbReference type="NCBIfam" id="TIGR00456">
    <property type="entry name" value="argS"/>
    <property type="match status" value="1"/>
</dbReference>
<keyword evidence="8 11" id="KW-0648">Protein biosynthesis</keyword>
<evidence type="ECO:0000256" key="5">
    <source>
        <dbReference type="ARBA" id="ARBA00022598"/>
    </source>
</evidence>
<keyword evidence="7 11" id="KW-0067">ATP-binding</keyword>
<dbReference type="SMART" id="SM01016">
    <property type="entry name" value="Arg_tRNA_synt_N"/>
    <property type="match status" value="1"/>
</dbReference>
<evidence type="ECO:0000256" key="7">
    <source>
        <dbReference type="ARBA" id="ARBA00022840"/>
    </source>
</evidence>
<evidence type="ECO:0000259" key="14">
    <source>
        <dbReference type="SMART" id="SM01016"/>
    </source>
</evidence>
<evidence type="ECO:0000256" key="10">
    <source>
        <dbReference type="ARBA" id="ARBA00049339"/>
    </source>
</evidence>
<evidence type="ECO:0000256" key="9">
    <source>
        <dbReference type="ARBA" id="ARBA00023146"/>
    </source>
</evidence>
<dbReference type="Gene3D" id="3.30.1360.70">
    <property type="entry name" value="Arginyl tRNA synthetase N-terminal domain"/>
    <property type="match status" value="1"/>
</dbReference>
<proteinExistence type="inferred from homology"/>
<dbReference type="InterPro" id="IPR035684">
    <property type="entry name" value="ArgRS_core"/>
</dbReference>
<dbReference type="InterPro" id="IPR008909">
    <property type="entry name" value="DALR_anticod-bd"/>
</dbReference>
<dbReference type="Proteomes" id="UP000488506">
    <property type="component" value="Unassembled WGS sequence"/>
</dbReference>
<evidence type="ECO:0000313" key="15">
    <source>
        <dbReference type="EMBL" id="KAF0134186.1"/>
    </source>
</evidence>
<organism evidence="15 16">
    <name type="scientific">Candidatus Saganbacteria bacterium</name>
    <dbReference type="NCBI Taxonomy" id="2575572"/>
    <lineage>
        <taxon>Bacteria</taxon>
        <taxon>Bacillati</taxon>
        <taxon>Saganbacteria</taxon>
    </lineage>
</organism>
<dbReference type="HAMAP" id="MF_00123">
    <property type="entry name" value="Arg_tRNA_synth"/>
    <property type="match status" value="1"/>
</dbReference>
<dbReference type="FunFam" id="1.10.730.10:FF:000008">
    <property type="entry name" value="Arginine--tRNA ligase"/>
    <property type="match status" value="1"/>
</dbReference>
<comment type="subunit">
    <text evidence="3 11">Monomer.</text>
</comment>
<name>A0A833L104_UNCSA</name>
<dbReference type="EMBL" id="WPAF01000011">
    <property type="protein sequence ID" value="KAF0134186.1"/>
    <property type="molecule type" value="Genomic_DNA"/>
</dbReference>
<feature type="domain" description="Arginyl tRNA synthetase N-terminal" evidence="14">
    <location>
        <begin position="3"/>
        <end position="84"/>
    </location>
</feature>
<dbReference type="GO" id="GO:0006420">
    <property type="term" value="P:arginyl-tRNA aminoacylation"/>
    <property type="evidence" value="ECO:0007669"/>
    <property type="project" value="UniProtKB-UniRule"/>
</dbReference>
<comment type="caution">
    <text evidence="15">The sequence shown here is derived from an EMBL/GenBank/DDBJ whole genome shotgun (WGS) entry which is preliminary data.</text>
</comment>
<dbReference type="InterPro" id="IPR009080">
    <property type="entry name" value="tRNAsynth_Ia_anticodon-bd"/>
</dbReference>
<reference evidence="15 16" key="1">
    <citation type="submission" date="2019-12" db="EMBL/GenBank/DDBJ databases">
        <authorList>
            <person name="Wolfe R."/>
            <person name="Danczak R."/>
            <person name="Wilkins M."/>
        </authorList>
    </citation>
    <scope>NUCLEOTIDE SEQUENCE [LARGE SCALE GENOMIC DNA]</scope>
    <source>
        <strain evidence="15">X2_MaxBin.013</strain>
    </source>
</reference>
<comment type="similarity">
    <text evidence="2 11 12">Belongs to the class-I aminoacyl-tRNA synthetase family.</text>
</comment>
<dbReference type="SUPFAM" id="SSF55190">
    <property type="entry name" value="Arginyl-tRNA synthetase (ArgRS), N-terminal 'additional' domain"/>
    <property type="match status" value="1"/>
</dbReference>
<evidence type="ECO:0000256" key="8">
    <source>
        <dbReference type="ARBA" id="ARBA00022917"/>
    </source>
</evidence>
<dbReference type="InterPro" id="IPR001412">
    <property type="entry name" value="aa-tRNA-synth_I_CS"/>
</dbReference>
<dbReference type="SUPFAM" id="SSF52374">
    <property type="entry name" value="Nucleotidylyl transferase"/>
    <property type="match status" value="1"/>
</dbReference>
<comment type="catalytic activity">
    <reaction evidence="10 11">
        <text>tRNA(Arg) + L-arginine + ATP = L-arginyl-tRNA(Arg) + AMP + diphosphate</text>
        <dbReference type="Rhea" id="RHEA:20301"/>
        <dbReference type="Rhea" id="RHEA-COMP:9658"/>
        <dbReference type="Rhea" id="RHEA-COMP:9673"/>
        <dbReference type="ChEBI" id="CHEBI:30616"/>
        <dbReference type="ChEBI" id="CHEBI:32682"/>
        <dbReference type="ChEBI" id="CHEBI:33019"/>
        <dbReference type="ChEBI" id="CHEBI:78442"/>
        <dbReference type="ChEBI" id="CHEBI:78513"/>
        <dbReference type="ChEBI" id="CHEBI:456215"/>
        <dbReference type="EC" id="6.1.1.19"/>
    </reaction>
</comment>
<dbReference type="InterPro" id="IPR036695">
    <property type="entry name" value="Arg-tRNA-synth_N_sf"/>
</dbReference>
<feature type="short sequence motif" description="'HIGH' region" evidence="11">
    <location>
        <begin position="121"/>
        <end position="131"/>
    </location>
</feature>
<keyword evidence="4 11" id="KW-0963">Cytoplasm</keyword>
<dbReference type="FunFam" id="3.40.50.620:FF:000062">
    <property type="entry name" value="Arginine--tRNA ligase"/>
    <property type="match status" value="1"/>
</dbReference>
<dbReference type="InterPro" id="IPR005148">
    <property type="entry name" value="Arg-tRNA-synth_N"/>
</dbReference>
<dbReference type="GO" id="GO:0005737">
    <property type="term" value="C:cytoplasm"/>
    <property type="evidence" value="ECO:0007669"/>
    <property type="project" value="UniProtKB-SubCell"/>
</dbReference>
<dbReference type="Gene3D" id="3.40.50.620">
    <property type="entry name" value="HUPs"/>
    <property type="match status" value="1"/>
</dbReference>
<evidence type="ECO:0000256" key="3">
    <source>
        <dbReference type="ARBA" id="ARBA00011245"/>
    </source>
</evidence>